<accession>A0ACC1XZJ7</accession>
<evidence type="ECO:0000313" key="1">
    <source>
        <dbReference type="EMBL" id="KAJ4716905.1"/>
    </source>
</evidence>
<proteinExistence type="predicted"/>
<sequence length="492" mass="54925">MMMGVLRGHHHVIGSTSYIHEETKNVNDNSSNNSDNGSSISHFKVIYILFAVVLGLVAVLLFIVFCLRKTRKPAESLQKQKQQEDNIEPALDHEIKVHDDHQSDDEMEEDTEKKRYPIKSNMKGKGKVVSGSEENSGKLIFIDEAAAGLFQLNDLLKAPAQGLGKGIFGNSYKARMETGGSRIAVVVKRLRDLKPLSNEEFTKHLLVIAHLKHPNLLPLLAYYYSKEEKLLVYKYAENGNLFKRIHGSRRSSSSSNKKERIPFRWSSRLSVAIGVARALEYLHIDSSNNKAIMPPHGNLKSSNILLDENEMALVSDYGFSSLLALPIASQKMVSYRSPEYQSFKKISRKSDVWSYGCLLLELLTGRVSVYSAPPGINGVDLSSWVLRAVKEEWTAEIFDPEISVQRSGAHGMLKLLQIAIWCCNKSPDKRPEMSEIVREVESIKFAESSEEEEFSFDHSSLTDESVSVTVSAASASASGSATAMLSEEMSRY</sequence>
<comment type="caution">
    <text evidence="1">The sequence shown here is derived from an EMBL/GenBank/DDBJ whole genome shotgun (WGS) entry which is preliminary data.</text>
</comment>
<gene>
    <name evidence="1" type="ORF">OWV82_011854</name>
</gene>
<organism evidence="1 2">
    <name type="scientific">Melia azedarach</name>
    <name type="common">Chinaberry tree</name>
    <dbReference type="NCBI Taxonomy" id="155640"/>
    <lineage>
        <taxon>Eukaryota</taxon>
        <taxon>Viridiplantae</taxon>
        <taxon>Streptophyta</taxon>
        <taxon>Embryophyta</taxon>
        <taxon>Tracheophyta</taxon>
        <taxon>Spermatophyta</taxon>
        <taxon>Magnoliopsida</taxon>
        <taxon>eudicotyledons</taxon>
        <taxon>Gunneridae</taxon>
        <taxon>Pentapetalae</taxon>
        <taxon>rosids</taxon>
        <taxon>malvids</taxon>
        <taxon>Sapindales</taxon>
        <taxon>Meliaceae</taxon>
        <taxon>Melia</taxon>
    </lineage>
</organism>
<dbReference type="EMBL" id="CM051399">
    <property type="protein sequence ID" value="KAJ4716905.1"/>
    <property type="molecule type" value="Genomic_DNA"/>
</dbReference>
<name>A0ACC1XZJ7_MELAZ</name>
<keyword evidence="2" id="KW-1185">Reference proteome</keyword>
<protein>
    <submittedName>
        <fullName evidence="1">Receptor-like kinase</fullName>
    </submittedName>
</protein>
<reference evidence="1 2" key="1">
    <citation type="journal article" date="2023" name="Science">
        <title>Complex scaffold remodeling in plant triterpene biosynthesis.</title>
        <authorList>
            <person name="De La Pena R."/>
            <person name="Hodgson H."/>
            <person name="Liu J.C."/>
            <person name="Stephenson M.J."/>
            <person name="Martin A.C."/>
            <person name="Owen C."/>
            <person name="Harkess A."/>
            <person name="Leebens-Mack J."/>
            <person name="Jimenez L.E."/>
            <person name="Osbourn A."/>
            <person name="Sattely E.S."/>
        </authorList>
    </citation>
    <scope>NUCLEOTIDE SEQUENCE [LARGE SCALE GENOMIC DNA]</scope>
    <source>
        <strain evidence="2">cv. JPN11</strain>
        <tissue evidence="1">Leaf</tissue>
    </source>
</reference>
<evidence type="ECO:0000313" key="2">
    <source>
        <dbReference type="Proteomes" id="UP001164539"/>
    </source>
</evidence>
<dbReference type="Proteomes" id="UP001164539">
    <property type="component" value="Chromosome 6"/>
</dbReference>